<reference evidence="8 9" key="1">
    <citation type="journal article" date="2018" name="Sci. Rep.">
        <title>Genomic signatures of local adaptation to the degree of environmental predictability in rotifers.</title>
        <authorList>
            <person name="Franch-Gras L."/>
            <person name="Hahn C."/>
            <person name="Garcia-Roger E.M."/>
            <person name="Carmona M.J."/>
            <person name="Serra M."/>
            <person name="Gomez A."/>
        </authorList>
    </citation>
    <scope>NUCLEOTIDE SEQUENCE [LARGE SCALE GENOMIC DNA]</scope>
    <source>
        <strain evidence="8">HYR1</strain>
    </source>
</reference>
<dbReference type="EC" id="3.2.1.28" evidence="3 7"/>
<comment type="similarity">
    <text evidence="2 7">Belongs to the glycosyl hydrolase 37 family.</text>
</comment>
<dbReference type="PRINTS" id="PR00744">
    <property type="entry name" value="GLHYDRLASE37"/>
</dbReference>
<name>A0A3M7SK40_BRAPC</name>
<evidence type="ECO:0000256" key="2">
    <source>
        <dbReference type="ARBA" id="ARBA00005615"/>
    </source>
</evidence>
<evidence type="ECO:0000256" key="7">
    <source>
        <dbReference type="RuleBase" id="RU361180"/>
    </source>
</evidence>
<sequence>MNSNSQDKFMKHEIIEAAKLYMNEKFLRCVKKANPNADSKSIVDRATRRPIEQVLMALQDLDEHNLEQIQQFVDTHLHEPGIEIIRAELTDWVEHPRFLKNIQSEELRHFCTALNRVWLDLYKKLDMSKLEHECVTSHLPMRHPFIVPGGRFIEIYYWDTYWTIEGLLVCGMIDTVRQMIENFVFFIKKFGFIPNGSRIYYLNRSQPPYFAQMVMRYYDHCMACDHLDATAKQEIENFVLTDAYKCILIEYRYWTRQKSVEILVDKRSKRKFKFSRYTVNTKMARPESYFEDMHTASQCRTDAQKHKLILSELSELNGDDLKAKLFKRLAAKRRYAINKLLWSKENCCWSDYNVKTGRLTDHFYASNLAPLWFDMRPPSGVRAADVIAKHRAVFDGYDAGVPVSLLKTTQQWDFNNVWAPNQHSYIMMLLKHEPRTALKLAKKFFNTVYHGWKRTGMIYE</sequence>
<dbReference type="PANTHER" id="PTHR23403:SF1">
    <property type="entry name" value="TREHALASE"/>
    <property type="match status" value="1"/>
</dbReference>
<dbReference type="EMBL" id="REGN01001227">
    <property type="protein sequence ID" value="RNA36153.1"/>
    <property type="molecule type" value="Genomic_DNA"/>
</dbReference>
<comment type="caution">
    <text evidence="8">The sequence shown here is derived from an EMBL/GenBank/DDBJ whole genome shotgun (WGS) entry which is preliminary data.</text>
</comment>
<dbReference type="InterPro" id="IPR012341">
    <property type="entry name" value="6hp_glycosidase-like_sf"/>
</dbReference>
<protein>
    <recommendedName>
        <fullName evidence="4 7">Trehalase</fullName>
        <ecNumber evidence="3 7">3.2.1.28</ecNumber>
    </recommendedName>
    <alternativeName>
        <fullName evidence="7">Alpha-trehalose glucohydrolase</fullName>
    </alternativeName>
</protein>
<dbReference type="Proteomes" id="UP000276133">
    <property type="component" value="Unassembled WGS sequence"/>
</dbReference>
<dbReference type="InterPro" id="IPR008928">
    <property type="entry name" value="6-hairpin_glycosidase_sf"/>
</dbReference>
<evidence type="ECO:0000313" key="9">
    <source>
        <dbReference type="Proteomes" id="UP000276133"/>
    </source>
</evidence>
<organism evidence="8 9">
    <name type="scientific">Brachionus plicatilis</name>
    <name type="common">Marine rotifer</name>
    <name type="synonym">Brachionus muelleri</name>
    <dbReference type="NCBI Taxonomy" id="10195"/>
    <lineage>
        <taxon>Eukaryota</taxon>
        <taxon>Metazoa</taxon>
        <taxon>Spiralia</taxon>
        <taxon>Gnathifera</taxon>
        <taxon>Rotifera</taxon>
        <taxon>Eurotatoria</taxon>
        <taxon>Monogononta</taxon>
        <taxon>Pseudotrocha</taxon>
        <taxon>Ploima</taxon>
        <taxon>Brachionidae</taxon>
        <taxon>Brachionus</taxon>
    </lineage>
</organism>
<dbReference type="STRING" id="10195.A0A3M7SK40"/>
<dbReference type="OrthoDB" id="3542292at2759"/>
<accession>A0A3M7SK40</accession>
<dbReference type="GO" id="GO:0005993">
    <property type="term" value="P:trehalose catabolic process"/>
    <property type="evidence" value="ECO:0007669"/>
    <property type="project" value="TreeGrafter"/>
</dbReference>
<dbReference type="InterPro" id="IPR001661">
    <property type="entry name" value="Glyco_hydro_37"/>
</dbReference>
<evidence type="ECO:0000256" key="5">
    <source>
        <dbReference type="ARBA" id="ARBA00022801"/>
    </source>
</evidence>
<dbReference type="GO" id="GO:0004555">
    <property type="term" value="F:alpha,alpha-trehalase activity"/>
    <property type="evidence" value="ECO:0007669"/>
    <property type="project" value="UniProtKB-EC"/>
</dbReference>
<comment type="catalytic activity">
    <reaction evidence="1 7">
        <text>alpha,alpha-trehalose + H2O = alpha-D-glucose + beta-D-glucose</text>
        <dbReference type="Rhea" id="RHEA:32675"/>
        <dbReference type="ChEBI" id="CHEBI:15377"/>
        <dbReference type="ChEBI" id="CHEBI:15903"/>
        <dbReference type="ChEBI" id="CHEBI:16551"/>
        <dbReference type="ChEBI" id="CHEBI:17925"/>
        <dbReference type="EC" id="3.2.1.28"/>
    </reaction>
</comment>
<evidence type="ECO:0000256" key="6">
    <source>
        <dbReference type="ARBA" id="ARBA00023295"/>
    </source>
</evidence>
<evidence type="ECO:0000256" key="1">
    <source>
        <dbReference type="ARBA" id="ARBA00001576"/>
    </source>
</evidence>
<keyword evidence="6 7" id="KW-0326">Glycosidase</keyword>
<dbReference type="AlphaFoldDB" id="A0A3M7SK40"/>
<proteinExistence type="inferred from homology"/>
<gene>
    <name evidence="8" type="ORF">BpHYR1_004910</name>
</gene>
<dbReference type="Pfam" id="PF01204">
    <property type="entry name" value="Trehalase"/>
    <property type="match status" value="1"/>
</dbReference>
<dbReference type="SUPFAM" id="SSF48208">
    <property type="entry name" value="Six-hairpin glycosidases"/>
    <property type="match status" value="1"/>
</dbReference>
<dbReference type="InterPro" id="IPR018232">
    <property type="entry name" value="Glyco_hydro_37_CS"/>
</dbReference>
<dbReference type="PANTHER" id="PTHR23403">
    <property type="entry name" value="TREHALASE"/>
    <property type="match status" value="1"/>
</dbReference>
<evidence type="ECO:0000313" key="8">
    <source>
        <dbReference type="EMBL" id="RNA36153.1"/>
    </source>
</evidence>
<evidence type="ECO:0000256" key="4">
    <source>
        <dbReference type="ARBA" id="ARBA00019905"/>
    </source>
</evidence>
<dbReference type="Gene3D" id="1.50.10.10">
    <property type="match status" value="2"/>
</dbReference>
<keyword evidence="5 7" id="KW-0378">Hydrolase</keyword>
<evidence type="ECO:0000256" key="3">
    <source>
        <dbReference type="ARBA" id="ARBA00012757"/>
    </source>
</evidence>
<dbReference type="PROSITE" id="PS00927">
    <property type="entry name" value="TREHALASE_1"/>
    <property type="match status" value="1"/>
</dbReference>
<feature type="non-terminal residue" evidence="8">
    <location>
        <position position="460"/>
    </location>
</feature>
<keyword evidence="9" id="KW-1185">Reference proteome</keyword>